<gene>
    <name evidence="2" type="ORF">EC973_002322</name>
</gene>
<dbReference type="GO" id="GO:0000494">
    <property type="term" value="P:box C/D sno(s)RNA 3'-end processing"/>
    <property type="evidence" value="ECO:0007669"/>
    <property type="project" value="TreeGrafter"/>
</dbReference>
<dbReference type="GO" id="GO:0032040">
    <property type="term" value="C:small-subunit processome"/>
    <property type="evidence" value="ECO:0007669"/>
    <property type="project" value="TreeGrafter"/>
</dbReference>
<sequence>MSTDLAPIPVENEAEAQIDLLAKEWIQEQVDKEVKRIRDVGSSVLPLKIINCGLVPNFDQKKARGINRVELDTTFDISKIQQVMVSPATNYPHKPHFSYVNLILVTNQPIPFIAPYLYQTNFKTMQPEKEEDGRKFPSKEVVLKNDLREFLFINKKGAVLRRQFNASPFVQNKDNRKPLKLAIFDFDSTLFLSPQLSPTIWHNLLVNAIINEDELGPGWWRDIRSLQFGKELQETAWKGYWNENVVKEARKAIKDPNTMAIVLTGRRYHPFHQVIPLMLEAKSLHFDLIGLRPDPEQEHSWKWTDGDVLVYNPPSVFSSTMQFKQRFINHLLQQIPSIREIVMWDDRKRHVHVFSAFLEALQEKDVLDRGHVKHVHAVLPKYNPTWERNVVEQILTSHNKILEERQLPRYIIVPIPTSLVILLDKKQISQLKKVFTTHYKEQCKRTKPGIWAGEGAEQPEFFGNHVVVSSTLNQYTSAFGKIGNRYDIRAMAVSQAAAGDSLSLQVQLKEKNEHTWSEQTYILPLWYRPSVYRNITTLPYHWRYLSMEKQVVLHGTLEHAYHFGMESLNKSGVHKLGDLCIPEEEVKLN</sequence>
<evidence type="ECO:0000313" key="2">
    <source>
        <dbReference type="EMBL" id="KAF7723140.1"/>
    </source>
</evidence>
<dbReference type="GO" id="GO:1990259">
    <property type="term" value="F:histone H2AQ104 methyltransferase activity"/>
    <property type="evidence" value="ECO:0007669"/>
    <property type="project" value="TreeGrafter"/>
</dbReference>
<dbReference type="GO" id="GO:0031428">
    <property type="term" value="C:box C/D methylation guide snoRNP complex"/>
    <property type="evidence" value="ECO:0007669"/>
    <property type="project" value="TreeGrafter"/>
</dbReference>
<dbReference type="PANTHER" id="PTHR10335:SF23">
    <property type="entry name" value="OB FOLD-CONTAINING PROTEIN, NUCLEIC ACID BINDING"/>
    <property type="match status" value="1"/>
</dbReference>
<proteinExistence type="predicted"/>
<dbReference type="GO" id="GO:0008649">
    <property type="term" value="F:rRNA methyltransferase activity"/>
    <property type="evidence" value="ECO:0007669"/>
    <property type="project" value="TreeGrafter"/>
</dbReference>
<evidence type="ECO:0000313" key="3">
    <source>
        <dbReference type="Proteomes" id="UP000605846"/>
    </source>
</evidence>
<dbReference type="GO" id="GO:0003723">
    <property type="term" value="F:RNA binding"/>
    <property type="evidence" value="ECO:0007669"/>
    <property type="project" value="TreeGrafter"/>
</dbReference>
<evidence type="ECO:0000259" key="1">
    <source>
        <dbReference type="Pfam" id="PF10307"/>
    </source>
</evidence>
<dbReference type="InterPro" id="IPR018812">
    <property type="entry name" value="SAK_HAD"/>
</dbReference>
<dbReference type="Proteomes" id="UP000605846">
    <property type="component" value="Unassembled WGS sequence"/>
</dbReference>
<dbReference type="OrthoDB" id="5596992at2759"/>
<protein>
    <recommendedName>
        <fullName evidence="1">Swiss Army Knife RNA repair protein HAD domain-containing protein</fullName>
    </recommendedName>
</protein>
<accession>A0A8H7BGU2</accession>
<dbReference type="PANTHER" id="PTHR10335">
    <property type="entry name" value="RRNA 2-O-METHYLTRANSFERASE FIBRILLARIN"/>
    <property type="match status" value="1"/>
</dbReference>
<keyword evidence="3" id="KW-1185">Reference proteome</keyword>
<dbReference type="AlphaFoldDB" id="A0A8H7BGU2"/>
<dbReference type="EMBL" id="JABAYA010000162">
    <property type="protein sequence ID" value="KAF7723140.1"/>
    <property type="molecule type" value="Genomic_DNA"/>
</dbReference>
<reference evidence="2" key="1">
    <citation type="submission" date="2020-01" db="EMBL/GenBank/DDBJ databases">
        <title>Genome Sequencing of Three Apophysomyces-Like Fungal Strains Confirms a Novel Fungal Genus in the Mucoromycota with divergent Burkholderia-like Endosymbiotic Bacteria.</title>
        <authorList>
            <person name="Stajich J.E."/>
            <person name="Macias A.M."/>
            <person name="Carter-House D."/>
            <person name="Lovett B."/>
            <person name="Kasson L.R."/>
            <person name="Berry K."/>
            <person name="Grigoriev I."/>
            <person name="Chang Y."/>
            <person name="Spatafora J."/>
            <person name="Kasson M.T."/>
        </authorList>
    </citation>
    <scope>NUCLEOTIDE SEQUENCE</scope>
    <source>
        <strain evidence="2">NRRL A-21654</strain>
    </source>
</reference>
<organism evidence="2 3">
    <name type="scientific">Apophysomyces ossiformis</name>
    <dbReference type="NCBI Taxonomy" id="679940"/>
    <lineage>
        <taxon>Eukaryota</taxon>
        <taxon>Fungi</taxon>
        <taxon>Fungi incertae sedis</taxon>
        <taxon>Mucoromycota</taxon>
        <taxon>Mucoromycotina</taxon>
        <taxon>Mucoromycetes</taxon>
        <taxon>Mucorales</taxon>
        <taxon>Mucorineae</taxon>
        <taxon>Mucoraceae</taxon>
        <taxon>Apophysomyces</taxon>
    </lineage>
</organism>
<name>A0A8H7BGU2_9FUNG</name>
<feature type="domain" description="Swiss Army Knife RNA repair protein HAD" evidence="1">
    <location>
        <begin position="193"/>
        <end position="400"/>
    </location>
</feature>
<comment type="caution">
    <text evidence="2">The sequence shown here is derived from an EMBL/GenBank/DDBJ whole genome shotgun (WGS) entry which is preliminary data.</text>
</comment>
<dbReference type="Pfam" id="PF10307">
    <property type="entry name" value="HAD_SAK_1"/>
    <property type="match status" value="1"/>
</dbReference>